<name>A0A0E9XR53_ANGAN</name>
<dbReference type="EMBL" id="GBXM01004394">
    <property type="protein sequence ID" value="JAI04184.1"/>
    <property type="molecule type" value="Transcribed_RNA"/>
</dbReference>
<evidence type="ECO:0000313" key="1">
    <source>
        <dbReference type="EMBL" id="JAI04184.1"/>
    </source>
</evidence>
<sequence>MCHLSWATKFFLGCVLSHWGLSWLNVSHLESQV</sequence>
<accession>A0A0E9XR53</accession>
<organism evidence="1">
    <name type="scientific">Anguilla anguilla</name>
    <name type="common">European freshwater eel</name>
    <name type="synonym">Muraena anguilla</name>
    <dbReference type="NCBI Taxonomy" id="7936"/>
    <lineage>
        <taxon>Eukaryota</taxon>
        <taxon>Metazoa</taxon>
        <taxon>Chordata</taxon>
        <taxon>Craniata</taxon>
        <taxon>Vertebrata</taxon>
        <taxon>Euteleostomi</taxon>
        <taxon>Actinopterygii</taxon>
        <taxon>Neopterygii</taxon>
        <taxon>Teleostei</taxon>
        <taxon>Anguilliformes</taxon>
        <taxon>Anguillidae</taxon>
        <taxon>Anguilla</taxon>
    </lineage>
</organism>
<reference evidence="1" key="2">
    <citation type="journal article" date="2015" name="Fish Shellfish Immunol.">
        <title>Early steps in the European eel (Anguilla anguilla)-Vibrio vulnificus interaction in the gills: Role of the RtxA13 toxin.</title>
        <authorList>
            <person name="Callol A."/>
            <person name="Pajuelo D."/>
            <person name="Ebbesson L."/>
            <person name="Teles M."/>
            <person name="MacKenzie S."/>
            <person name="Amaro C."/>
        </authorList>
    </citation>
    <scope>NUCLEOTIDE SEQUENCE</scope>
</reference>
<proteinExistence type="predicted"/>
<reference evidence="1" key="1">
    <citation type="submission" date="2014-11" db="EMBL/GenBank/DDBJ databases">
        <authorList>
            <person name="Amaro Gonzalez C."/>
        </authorList>
    </citation>
    <scope>NUCLEOTIDE SEQUENCE</scope>
</reference>
<protein>
    <submittedName>
        <fullName evidence="1">Uncharacterized protein</fullName>
    </submittedName>
</protein>
<dbReference type="AlphaFoldDB" id="A0A0E9XR53"/>